<accession>A0ABW2GBG7</accession>
<dbReference type="Proteomes" id="UP001596435">
    <property type="component" value="Unassembled WGS sequence"/>
</dbReference>
<sequence>MFSPPRRALAAVITAGVLTLSGAVASPASAAPPTTGYTVGVGSPVTYTHPTDTPAAVYTDKDGTFYFQQSAALYGSTDPRYWDFFTGTDFDTATRSSTISNAVDPANANDRNNDTTWRCNNSPTGLTATAATGSTGYAQKNYCDLSGVWVDPDTGDWYGLVHNEFTPQPFGDGLHFDAIDYAVSTDQGRTWKIRDHVITSPYSTTRGDTAQFPQQTYYYGDGDQRLFVDTASGFFYVFYGSRVVDKSGGWTAFYEHAARAPIASKMAPGSWQKWYDGSWSQPGTGGRESNMVPVDATHTTGYTPASGEYNPANTGSSAQQIAAGTMPATSPMFVMDVTYNAYLGLYIGEPQAVDQSGNAPQQFYATDNLATQKWFLLGDTGSYHTASWYRWFLDGANRTNSTVVGRTFRSYCAFGCSGGASGQYVDVTVGSTAPAGPPVDLSRAYRIAGGNGRVLAQVSGGSATTSVAAATGSALESWTFAANGDGSYRIANTSTGQLLGVTSTAVAGRAWGAQPTATTAPANGPTVGQQWWVIPGTTTAGAATGTFKLVNRYSGLVLGLSSTAGRLAETTPTRSWTDTSGNAVGGARSASEQTLTLTATGSAPETVTVTGPGNQSGKVNTAVSLQLAANDSAGKSLTFSATGLPAGLAISAAGLISGTPTTAGSSTVTVTASSGTATGSTTFTWAVNPALSGTHTLTASGKALDDPDHSTDQGKQLITWTPNGGSNQNWVFTQQADGSYQIVNGLSNLCMDVNGGFTTAGTAIIQWACTGGTNQHWVVTAVTGGYTITSKSSGLLLTTASASDGALVTQQPDTGSALQHWTIG</sequence>
<feature type="region of interest" description="Disordered" evidence="1">
    <location>
        <begin position="569"/>
        <end position="589"/>
    </location>
</feature>
<comment type="caution">
    <text evidence="4">The sequence shown here is derived from an EMBL/GenBank/DDBJ whole genome shotgun (WGS) entry which is preliminary data.</text>
</comment>
<dbReference type="InterPro" id="IPR000772">
    <property type="entry name" value="Ricin_B_lectin"/>
</dbReference>
<dbReference type="Gene3D" id="2.60.40.10">
    <property type="entry name" value="Immunoglobulins"/>
    <property type="match status" value="1"/>
</dbReference>
<dbReference type="EMBL" id="JBHTAJ010000118">
    <property type="protein sequence ID" value="MFC7184763.1"/>
    <property type="molecule type" value="Genomic_DNA"/>
</dbReference>
<feature type="chain" id="PRO_5046243024" evidence="2">
    <location>
        <begin position="31"/>
        <end position="824"/>
    </location>
</feature>
<evidence type="ECO:0000256" key="2">
    <source>
        <dbReference type="SAM" id="SignalP"/>
    </source>
</evidence>
<feature type="domain" description="Ricin B lectin" evidence="3">
    <location>
        <begin position="442"/>
        <end position="588"/>
    </location>
</feature>
<evidence type="ECO:0000313" key="4">
    <source>
        <dbReference type="EMBL" id="MFC7184763.1"/>
    </source>
</evidence>
<dbReference type="Gene3D" id="2.80.10.50">
    <property type="match status" value="2"/>
</dbReference>
<evidence type="ECO:0000256" key="1">
    <source>
        <dbReference type="SAM" id="MobiDB-lite"/>
    </source>
</evidence>
<organism evidence="4 5">
    <name type="scientific">Kitasatospora paranensis</name>
    <dbReference type="NCBI Taxonomy" id="258053"/>
    <lineage>
        <taxon>Bacteria</taxon>
        <taxon>Bacillati</taxon>
        <taxon>Actinomycetota</taxon>
        <taxon>Actinomycetes</taxon>
        <taxon>Kitasatosporales</taxon>
        <taxon>Streptomycetaceae</taxon>
        <taxon>Kitasatospora</taxon>
    </lineage>
</organism>
<keyword evidence="2" id="KW-0732">Signal</keyword>
<dbReference type="RefSeq" id="WP_345708854.1">
    <property type="nucleotide sequence ID" value="NZ_BAABKV010000001.1"/>
</dbReference>
<dbReference type="PROSITE" id="PS50231">
    <property type="entry name" value="RICIN_B_LECTIN"/>
    <property type="match status" value="1"/>
</dbReference>
<protein>
    <submittedName>
        <fullName evidence="4">RICIN domain-containing protein</fullName>
    </submittedName>
</protein>
<keyword evidence="5" id="KW-1185">Reference proteome</keyword>
<feature type="domain" description="Ricin B lectin" evidence="3">
    <location>
        <begin position="688"/>
        <end position="824"/>
    </location>
</feature>
<feature type="compositionally biased region" description="Polar residues" evidence="1">
    <location>
        <begin position="569"/>
        <end position="582"/>
    </location>
</feature>
<dbReference type="SMART" id="SM00458">
    <property type="entry name" value="RICIN"/>
    <property type="match status" value="2"/>
</dbReference>
<evidence type="ECO:0000259" key="3">
    <source>
        <dbReference type="SMART" id="SM00458"/>
    </source>
</evidence>
<evidence type="ECO:0000313" key="5">
    <source>
        <dbReference type="Proteomes" id="UP001596435"/>
    </source>
</evidence>
<dbReference type="InterPro" id="IPR013783">
    <property type="entry name" value="Ig-like_fold"/>
</dbReference>
<dbReference type="Pfam" id="PF14200">
    <property type="entry name" value="RicinB_lectin_2"/>
    <property type="match status" value="1"/>
</dbReference>
<dbReference type="CDD" id="cd00161">
    <property type="entry name" value="beta-trefoil_Ricin-like"/>
    <property type="match status" value="2"/>
</dbReference>
<dbReference type="SUPFAM" id="SSF49313">
    <property type="entry name" value="Cadherin-like"/>
    <property type="match status" value="1"/>
</dbReference>
<dbReference type="Pfam" id="PF00652">
    <property type="entry name" value="Ricin_B_lectin"/>
    <property type="match status" value="1"/>
</dbReference>
<feature type="signal peptide" evidence="2">
    <location>
        <begin position="1"/>
        <end position="30"/>
    </location>
</feature>
<gene>
    <name evidence="4" type="ORF">ACFQMG_34960</name>
</gene>
<dbReference type="InterPro" id="IPR035992">
    <property type="entry name" value="Ricin_B-like_lectins"/>
</dbReference>
<reference evidence="5" key="1">
    <citation type="journal article" date="2019" name="Int. J. Syst. Evol. Microbiol.">
        <title>The Global Catalogue of Microorganisms (GCM) 10K type strain sequencing project: providing services to taxonomists for standard genome sequencing and annotation.</title>
        <authorList>
            <consortium name="The Broad Institute Genomics Platform"/>
            <consortium name="The Broad Institute Genome Sequencing Center for Infectious Disease"/>
            <person name="Wu L."/>
            <person name="Ma J."/>
        </authorList>
    </citation>
    <scope>NUCLEOTIDE SEQUENCE [LARGE SCALE GENOMIC DNA]</scope>
    <source>
        <strain evidence="5">CGMCC 1.12859</strain>
    </source>
</reference>
<dbReference type="SUPFAM" id="SSF50370">
    <property type="entry name" value="Ricin B-like lectins"/>
    <property type="match status" value="2"/>
</dbReference>
<proteinExistence type="predicted"/>
<name>A0ABW2GBG7_9ACTN</name>
<dbReference type="InterPro" id="IPR015919">
    <property type="entry name" value="Cadherin-like_sf"/>
</dbReference>